<organism evidence="2 3">
    <name type="scientific">Arenimonas oryziterrae DSM 21050 = YC6267</name>
    <dbReference type="NCBI Taxonomy" id="1121015"/>
    <lineage>
        <taxon>Bacteria</taxon>
        <taxon>Pseudomonadati</taxon>
        <taxon>Pseudomonadota</taxon>
        <taxon>Gammaproteobacteria</taxon>
        <taxon>Lysobacterales</taxon>
        <taxon>Lysobacteraceae</taxon>
        <taxon>Arenimonas</taxon>
    </lineage>
</organism>
<accession>A0A091AUR1</accession>
<evidence type="ECO:0000313" key="2">
    <source>
        <dbReference type="EMBL" id="KFN43186.1"/>
    </source>
</evidence>
<dbReference type="eggNOG" id="COG3166">
    <property type="taxonomic scope" value="Bacteria"/>
</dbReference>
<name>A0A091AUR1_9GAMM</name>
<comment type="caution">
    <text evidence="2">The sequence shown here is derived from an EMBL/GenBank/DDBJ whole genome shotgun (WGS) entry which is preliminary data.</text>
</comment>
<dbReference type="InterPro" id="IPR043129">
    <property type="entry name" value="ATPase_NBD"/>
</dbReference>
<keyword evidence="3" id="KW-1185">Reference proteome</keyword>
<keyword evidence="1" id="KW-1133">Transmembrane helix</keyword>
<dbReference type="RefSeq" id="WP_022970143.1">
    <property type="nucleotide sequence ID" value="NZ_ATVD01000005.1"/>
</dbReference>
<dbReference type="EMBL" id="AVCI01000006">
    <property type="protein sequence ID" value="KFN43186.1"/>
    <property type="molecule type" value="Genomic_DNA"/>
</dbReference>
<evidence type="ECO:0000256" key="1">
    <source>
        <dbReference type="SAM" id="Phobius"/>
    </source>
</evidence>
<dbReference type="PANTHER" id="PTHR40278">
    <property type="entry name" value="DNA UTILIZATION PROTEIN HOFN"/>
    <property type="match status" value="1"/>
</dbReference>
<keyword evidence="1" id="KW-0812">Transmembrane</keyword>
<dbReference type="PANTHER" id="PTHR40278:SF1">
    <property type="entry name" value="DNA UTILIZATION PROTEIN HOFN"/>
    <property type="match status" value="1"/>
</dbReference>
<dbReference type="STRING" id="1121015.GCA_000420545_02537"/>
<keyword evidence="1" id="KW-0472">Membrane</keyword>
<gene>
    <name evidence="2" type="ORF">N789_11530</name>
</gene>
<proteinExistence type="predicted"/>
<dbReference type="SUPFAM" id="SSF53067">
    <property type="entry name" value="Actin-like ATPase domain"/>
    <property type="match status" value="1"/>
</dbReference>
<dbReference type="InterPro" id="IPR052534">
    <property type="entry name" value="Extracell_DNA_Util/SecSys_Comp"/>
</dbReference>
<feature type="transmembrane region" description="Helical" evidence="1">
    <location>
        <begin position="220"/>
        <end position="240"/>
    </location>
</feature>
<dbReference type="Pfam" id="PF05137">
    <property type="entry name" value="PilN"/>
    <property type="match status" value="1"/>
</dbReference>
<sequence>MPADHAFFQALEPLRLRYLDSPIPGWWRMAGEAVLGLLPARLRQQLGAQQRLLLLQLSDNELRLHASLDGSLQTIGSVPLDDAELLTNLRLRLDDNAGGVPRWLLIDPSQALRRSLSLPASAETRLRDVLMHEIDRQTPFAADQVSFEARVLSRDAVSKLVRVELVVLPKARLDAALAALGPMAQGLAGVDVREPDGQRLGVNLLPATQRGAGVDRALRINLVLALVLTTSLFAAMWLALANRQATLDAYTTQLATANQQAREVRKLRHALDASVQAANFLAKQRAQQPTMLELVADLTKRMPDDTYLEKVSVIAGRVTVVGESSQASALVGMLQSSPVLRSPGLVGPVQADPRTKKERFTLMATVAGSAQEAEDGKAR</sequence>
<dbReference type="PATRIC" id="fig|1121015.4.peg.1784"/>
<reference evidence="2 3" key="1">
    <citation type="submission" date="2013-09" db="EMBL/GenBank/DDBJ databases">
        <title>Genome sequencing of Arenimonas oryziterrae.</title>
        <authorList>
            <person name="Chen F."/>
            <person name="Wang G."/>
        </authorList>
    </citation>
    <scope>NUCLEOTIDE SEQUENCE [LARGE SCALE GENOMIC DNA]</scope>
    <source>
        <strain evidence="2 3">YC6267</strain>
    </source>
</reference>
<dbReference type="InterPro" id="IPR007813">
    <property type="entry name" value="PilN"/>
</dbReference>
<evidence type="ECO:0000313" key="3">
    <source>
        <dbReference type="Proteomes" id="UP000029385"/>
    </source>
</evidence>
<dbReference type="Proteomes" id="UP000029385">
    <property type="component" value="Unassembled WGS sequence"/>
</dbReference>
<evidence type="ECO:0008006" key="4">
    <source>
        <dbReference type="Google" id="ProtNLM"/>
    </source>
</evidence>
<dbReference type="OrthoDB" id="5621075at2"/>
<dbReference type="AlphaFoldDB" id="A0A091AUR1"/>
<protein>
    <recommendedName>
        <fullName evidence="4">GspL cytoplasmic actin-ATPase-like domain-containing protein</fullName>
    </recommendedName>
</protein>